<dbReference type="Proteomes" id="UP000230251">
    <property type="component" value="Unassembled WGS sequence"/>
</dbReference>
<dbReference type="GO" id="GO:0016787">
    <property type="term" value="F:hydrolase activity"/>
    <property type="evidence" value="ECO:0007669"/>
    <property type="project" value="InterPro"/>
</dbReference>
<accession>A0A2M8EQF7</accession>
<evidence type="ECO:0000313" key="1">
    <source>
        <dbReference type="EMBL" id="PJC24973.1"/>
    </source>
</evidence>
<dbReference type="EMBL" id="PFSI01000001">
    <property type="protein sequence ID" value="PJC24973.1"/>
    <property type="molecule type" value="Genomic_DNA"/>
</dbReference>
<dbReference type="Gene3D" id="3.40.50.1820">
    <property type="entry name" value="alpha/beta hydrolase"/>
    <property type="match status" value="1"/>
</dbReference>
<name>A0A2M8EQF7_9BACT</name>
<comment type="caution">
    <text evidence="1">The sequence shown here is derived from an EMBL/GenBank/DDBJ whole genome shotgun (WGS) entry which is preliminary data.</text>
</comment>
<organism evidence="1 2">
    <name type="scientific">Candidatus Uhrbacteria bacterium CG_4_9_14_0_2_um_filter_41_50</name>
    <dbReference type="NCBI Taxonomy" id="1975031"/>
    <lineage>
        <taxon>Bacteria</taxon>
        <taxon>Candidatus Uhriibacteriota</taxon>
    </lineage>
</organism>
<reference evidence="2" key="1">
    <citation type="submission" date="2017-09" db="EMBL/GenBank/DDBJ databases">
        <title>Depth-based differentiation of microbial function through sediment-hosted aquifers and enrichment of novel symbionts in the deep terrestrial subsurface.</title>
        <authorList>
            <person name="Probst A.J."/>
            <person name="Ladd B."/>
            <person name="Jarett J.K."/>
            <person name="Geller-Mcgrath D.E."/>
            <person name="Sieber C.M.K."/>
            <person name="Emerson J.B."/>
            <person name="Anantharaman K."/>
            <person name="Thomas B.C."/>
            <person name="Malmstrom R."/>
            <person name="Stieglmeier M."/>
            <person name="Klingl A."/>
            <person name="Woyke T."/>
            <person name="Ryan C.M."/>
            <person name="Banfield J.F."/>
        </authorList>
    </citation>
    <scope>NUCLEOTIDE SEQUENCE [LARGE SCALE GENOMIC DNA]</scope>
</reference>
<dbReference type="SUPFAM" id="SSF53474">
    <property type="entry name" value="alpha/beta-Hydrolases"/>
    <property type="match status" value="1"/>
</dbReference>
<protein>
    <recommendedName>
        <fullName evidence="3">Serine hydrolase family protein</fullName>
    </recommendedName>
</protein>
<dbReference type="AlphaFoldDB" id="A0A2M8EQF7"/>
<evidence type="ECO:0000313" key="2">
    <source>
        <dbReference type="Proteomes" id="UP000230251"/>
    </source>
</evidence>
<sequence>MANIFIIHGSFGHPDENWIPWLKAELEKLGNRVFVPQFPTHENQTLNNWKNTFSEYEKYLDKNSIVVGHSLGPAFLLNVLQDLKEPIKASFFVAGFTSLLGNPIFDEVNKTFVEKSFDWRTIKQNCAKFYLFHSSDDPYVPISEAEKLSENLGVESELVNNAGHFNEKAGYIKFELLLDRIKCELTAID</sequence>
<evidence type="ECO:0008006" key="3">
    <source>
        <dbReference type="Google" id="ProtNLM"/>
    </source>
</evidence>
<proteinExistence type="predicted"/>
<dbReference type="InterPro" id="IPR010662">
    <property type="entry name" value="RBBP9/YdeN"/>
</dbReference>
<dbReference type="PANTHER" id="PTHR15394">
    <property type="entry name" value="SERINE HYDROLASE RBBP9"/>
    <property type="match status" value="1"/>
</dbReference>
<gene>
    <name evidence="1" type="ORF">CO057_00005</name>
</gene>
<dbReference type="InterPro" id="IPR029058">
    <property type="entry name" value="AB_hydrolase_fold"/>
</dbReference>
<dbReference type="Pfam" id="PF06821">
    <property type="entry name" value="Ser_hydrolase"/>
    <property type="match status" value="1"/>
</dbReference>
<dbReference type="PANTHER" id="PTHR15394:SF3">
    <property type="entry name" value="SERINE HYDROLASE RBBP9"/>
    <property type="match status" value="1"/>
</dbReference>